<accession>A0A7L9WMC1</accession>
<evidence type="ECO:0000313" key="4">
    <source>
        <dbReference type="Proteomes" id="UP000594118"/>
    </source>
</evidence>
<dbReference type="RefSeq" id="WP_193083400.1">
    <property type="nucleotide sequence ID" value="NZ_CP045201.1"/>
</dbReference>
<protein>
    <submittedName>
        <fullName evidence="3">Folate-binding protein</fullName>
    </submittedName>
</protein>
<keyword evidence="1" id="KW-0809">Transit peptide</keyword>
<dbReference type="PANTHER" id="PTHR22602:SF0">
    <property type="entry name" value="TRANSFERASE CAF17, MITOCHONDRIAL-RELATED"/>
    <property type="match status" value="1"/>
</dbReference>
<feature type="domain" description="CAF17 C-terminal" evidence="2">
    <location>
        <begin position="199"/>
        <end position="255"/>
    </location>
</feature>
<dbReference type="SUPFAM" id="SSF103025">
    <property type="entry name" value="Folate-binding domain"/>
    <property type="match status" value="1"/>
</dbReference>
<dbReference type="InterPro" id="IPR027266">
    <property type="entry name" value="TrmE/GcvT-like"/>
</dbReference>
<dbReference type="GO" id="GO:0016226">
    <property type="term" value="P:iron-sulfur cluster assembly"/>
    <property type="evidence" value="ECO:0007669"/>
    <property type="project" value="TreeGrafter"/>
</dbReference>
<organism evidence="3 4">
    <name type="scientific">Pseudooceanicola spongiae</name>
    <dbReference type="NCBI Taxonomy" id="2613965"/>
    <lineage>
        <taxon>Bacteria</taxon>
        <taxon>Pseudomonadati</taxon>
        <taxon>Pseudomonadota</taxon>
        <taxon>Alphaproteobacteria</taxon>
        <taxon>Rhodobacterales</taxon>
        <taxon>Paracoccaceae</taxon>
        <taxon>Pseudooceanicola</taxon>
    </lineage>
</organism>
<dbReference type="PANTHER" id="PTHR22602">
    <property type="entry name" value="TRANSFERASE CAF17, MITOCHONDRIAL-RELATED"/>
    <property type="match status" value="1"/>
</dbReference>
<name>A0A7L9WMC1_9RHOB</name>
<dbReference type="NCBIfam" id="TIGR03317">
    <property type="entry name" value="ygfZ_signature"/>
    <property type="match status" value="1"/>
</dbReference>
<dbReference type="EMBL" id="CP045201">
    <property type="protein sequence ID" value="QOL81083.1"/>
    <property type="molecule type" value="Genomic_DNA"/>
</dbReference>
<reference evidence="3 4" key="1">
    <citation type="submission" date="2019-10" db="EMBL/GenBank/DDBJ databases">
        <title>Pseudopuniceibacterium sp. HQ09 islated from Antarctica.</title>
        <authorList>
            <person name="Liao L."/>
            <person name="Su S."/>
            <person name="Chen B."/>
            <person name="Yu Y."/>
        </authorList>
    </citation>
    <scope>NUCLEOTIDE SEQUENCE [LARGE SCALE GENOMIC DNA]</scope>
    <source>
        <strain evidence="3 4">HQ09</strain>
    </source>
</reference>
<dbReference type="KEGG" id="pshq:F3W81_09825"/>
<sequence length="259" mass="27850">MPETLSATGTPPNTDASERTILRLSGENVRDFLQNLVTNNVSRVDDGAVYAALLTPQGKYLADFLLVADGDDILLDVATPLAAPLLQRLTMYRLRAKIAITQTDLQVRRGTGPMPEGAVADPRHPSLGWRLYGETGGDDGTNWDALRVAHCIPETGVELTPDTFILEAGFERLHGVDFRKGCYVGQEVTARMKHKTELRKGLITVAVRGSAPVGAEITSNGKSAGTLFTQAQGQAIAYLRFDRAGADMQAGEALVSQTD</sequence>
<dbReference type="InterPro" id="IPR017703">
    <property type="entry name" value="YgfZ/GCV_T_CS"/>
</dbReference>
<evidence type="ECO:0000259" key="2">
    <source>
        <dbReference type="Pfam" id="PF25455"/>
    </source>
</evidence>
<dbReference type="InterPro" id="IPR057460">
    <property type="entry name" value="CAF17_C"/>
</dbReference>
<gene>
    <name evidence="3" type="ORF">F3W81_09825</name>
</gene>
<dbReference type="Pfam" id="PF25455">
    <property type="entry name" value="Beta-barrel_CAF17_C"/>
    <property type="match status" value="1"/>
</dbReference>
<evidence type="ECO:0000313" key="3">
    <source>
        <dbReference type="EMBL" id="QOL81083.1"/>
    </source>
</evidence>
<dbReference type="AlphaFoldDB" id="A0A7L9WMC1"/>
<keyword evidence="4" id="KW-1185">Reference proteome</keyword>
<dbReference type="InterPro" id="IPR045179">
    <property type="entry name" value="YgfZ/GcvT"/>
</dbReference>
<dbReference type="Gene3D" id="3.30.1360.120">
    <property type="entry name" value="Probable tRNA modification gtpase trme, domain 1"/>
    <property type="match status" value="2"/>
</dbReference>
<evidence type="ECO:0000256" key="1">
    <source>
        <dbReference type="ARBA" id="ARBA00022946"/>
    </source>
</evidence>
<dbReference type="Proteomes" id="UP000594118">
    <property type="component" value="Chromosome"/>
</dbReference>
<proteinExistence type="predicted"/>